<dbReference type="CDD" id="cd00093">
    <property type="entry name" value="HTH_XRE"/>
    <property type="match status" value="1"/>
</dbReference>
<dbReference type="STRING" id="1193518.BN13_790006"/>
<organism evidence="2 3">
    <name type="scientific">Nostocoides jenkinsii Ben 74</name>
    <dbReference type="NCBI Taxonomy" id="1193518"/>
    <lineage>
        <taxon>Bacteria</taxon>
        <taxon>Bacillati</taxon>
        <taxon>Actinomycetota</taxon>
        <taxon>Actinomycetes</taxon>
        <taxon>Micrococcales</taxon>
        <taxon>Intrasporangiaceae</taxon>
        <taxon>Nostocoides</taxon>
    </lineage>
</organism>
<dbReference type="SUPFAM" id="SSF47413">
    <property type="entry name" value="lambda repressor-like DNA-binding domains"/>
    <property type="match status" value="1"/>
</dbReference>
<dbReference type="InterPro" id="IPR010982">
    <property type="entry name" value="Lambda_DNA-bd_dom_sf"/>
</dbReference>
<dbReference type="SMART" id="SM00530">
    <property type="entry name" value="HTH_XRE"/>
    <property type="match status" value="1"/>
</dbReference>
<feature type="domain" description="HTH cro/C1-type" evidence="1">
    <location>
        <begin position="35"/>
        <end position="87"/>
    </location>
</feature>
<comment type="caution">
    <text evidence="2">The sequence shown here is derived from an EMBL/GenBank/DDBJ whole genome shotgun (WGS) entry which is preliminary data.</text>
</comment>
<evidence type="ECO:0000259" key="1">
    <source>
        <dbReference type="PROSITE" id="PS50943"/>
    </source>
</evidence>
<dbReference type="Pfam" id="PF01381">
    <property type="entry name" value="HTH_3"/>
    <property type="match status" value="1"/>
</dbReference>
<reference evidence="2 3" key="1">
    <citation type="journal article" date="2013" name="ISME J.">
        <title>A metabolic model for members of the genus Tetrasphaera involved in enhanced biological phosphorus removal.</title>
        <authorList>
            <person name="Kristiansen R."/>
            <person name="Nguyen H.T.T."/>
            <person name="Saunders A.M."/>
            <person name="Nielsen J.L."/>
            <person name="Wimmer R."/>
            <person name="Le V.Q."/>
            <person name="McIlroy S.J."/>
            <person name="Petrovski S."/>
            <person name="Seviour R.J."/>
            <person name="Calteau A."/>
            <person name="Nielsen K.L."/>
            <person name="Nielsen P.H."/>
        </authorList>
    </citation>
    <scope>NUCLEOTIDE SEQUENCE [LARGE SCALE GENOMIC DNA]</scope>
    <source>
        <strain evidence="2 3">Ben 74</strain>
    </source>
</reference>
<dbReference type="AlphaFoldDB" id="A0A077MGN4"/>
<accession>A0A077MGN4</accession>
<name>A0A077MGN4_9MICO</name>
<evidence type="ECO:0000313" key="3">
    <source>
        <dbReference type="Proteomes" id="UP000035720"/>
    </source>
</evidence>
<evidence type="ECO:0000313" key="2">
    <source>
        <dbReference type="EMBL" id="CCI54627.1"/>
    </source>
</evidence>
<dbReference type="Proteomes" id="UP000035720">
    <property type="component" value="Unassembled WGS sequence"/>
</dbReference>
<dbReference type="PROSITE" id="PS50943">
    <property type="entry name" value="HTH_CROC1"/>
    <property type="match status" value="1"/>
</dbReference>
<proteinExistence type="predicted"/>
<dbReference type="Gene3D" id="1.10.260.40">
    <property type="entry name" value="lambda repressor-like DNA-binding domains"/>
    <property type="match status" value="1"/>
</dbReference>
<dbReference type="GO" id="GO:0003677">
    <property type="term" value="F:DNA binding"/>
    <property type="evidence" value="ECO:0007669"/>
    <property type="project" value="InterPro"/>
</dbReference>
<gene>
    <name evidence="2" type="ORF">BN13_790006</name>
</gene>
<dbReference type="InterPro" id="IPR001387">
    <property type="entry name" value="Cro/C1-type_HTH"/>
</dbReference>
<protein>
    <submittedName>
        <fullName evidence="2">Transcriptional regulator, XRE family protein</fullName>
    </submittedName>
</protein>
<keyword evidence="3" id="KW-1185">Reference proteome</keyword>
<dbReference type="EMBL" id="CAJC01000193">
    <property type="protein sequence ID" value="CCI54627.1"/>
    <property type="molecule type" value="Genomic_DNA"/>
</dbReference>
<sequence>MHHSWHLAGLTMTDRNGVRTPVAVARALDGLGRDLTTWRKLRHLTVAEVADRAGLSRSTVLRLEGGQGASLENALRVARALGVLDLLTKALDPYATDVGRLRAEEKLPTRVRTRRADR</sequence>